<dbReference type="AlphaFoldDB" id="U6LVY7"/>
<dbReference type="RefSeq" id="XP_013332752.1">
    <property type="nucleotide sequence ID" value="XM_013477298.1"/>
</dbReference>
<proteinExistence type="predicted"/>
<evidence type="ECO:0000256" key="2">
    <source>
        <dbReference type="SAM" id="Phobius"/>
    </source>
</evidence>
<keyword evidence="2" id="KW-0812">Transmembrane</keyword>
<name>U6LVY7_EIMMA</name>
<reference evidence="3" key="2">
    <citation type="submission" date="2013-10" db="EMBL/GenBank/DDBJ databases">
        <authorList>
            <person name="Aslett M."/>
        </authorList>
    </citation>
    <scope>NUCLEOTIDE SEQUENCE [LARGE SCALE GENOMIC DNA]</scope>
    <source>
        <strain evidence="3">Weybridge</strain>
    </source>
</reference>
<dbReference type="GeneID" id="25335436"/>
<feature type="transmembrane region" description="Helical" evidence="2">
    <location>
        <begin position="768"/>
        <end position="787"/>
    </location>
</feature>
<evidence type="ECO:0000313" key="3">
    <source>
        <dbReference type="EMBL" id="CDJ56102.1"/>
    </source>
</evidence>
<keyword evidence="2" id="KW-1133">Transmembrane helix</keyword>
<keyword evidence="2" id="KW-0472">Membrane</keyword>
<feature type="transmembrane region" description="Helical" evidence="2">
    <location>
        <begin position="744"/>
        <end position="761"/>
    </location>
</feature>
<feature type="region of interest" description="Disordered" evidence="1">
    <location>
        <begin position="108"/>
        <end position="128"/>
    </location>
</feature>
<dbReference type="VEuPathDB" id="ToxoDB:EMWEY_00014500"/>
<evidence type="ECO:0000313" key="4">
    <source>
        <dbReference type="Proteomes" id="UP000030763"/>
    </source>
</evidence>
<organism evidence="3 4">
    <name type="scientific">Eimeria maxima</name>
    <name type="common">Coccidian parasite</name>
    <dbReference type="NCBI Taxonomy" id="5804"/>
    <lineage>
        <taxon>Eukaryota</taxon>
        <taxon>Sar</taxon>
        <taxon>Alveolata</taxon>
        <taxon>Apicomplexa</taxon>
        <taxon>Conoidasida</taxon>
        <taxon>Coccidia</taxon>
        <taxon>Eucoccidiorida</taxon>
        <taxon>Eimeriorina</taxon>
        <taxon>Eimeriidae</taxon>
        <taxon>Eimeria</taxon>
    </lineage>
</organism>
<sequence>MNDGQQDGFAAQAFPLHLTNTRNKQPSQKHSCPTLKCLYRNPLAFVGGGGGIHRPSCARRLLTATLMGALWATSHPADGQPTESDYNSQPSDVPMAFSEGVQAPSEFAQDLSTSDTPNNDFQPSPTVSSAALPEIDQQSGGELFQMPVSLIEVASLQRDSEGPTAPADPGNARGLDAIVPFLLPLHPYAPIFASPDGSIGMSATSEDIGRFSAATDTAATAPPPRFAFYGPQSDDLRVDDCQRFDAFLVSPLPSSVASKFSDFVQKEASQTDGMPYLHHMHGRPAEDPADGEENPRLVVEGGKVTHLWSEFTEDNPIFRMDEGTVTLIRLVAPVKSAYDAMASMMLMPIIDVNLAYGDGLLLSYKVSGEEGRQADHQHQDETHRPVAELHIAYKSCFAVEGDSNDPISVRAELRLSGCEPVVLMWKVVCSAGALLQGTFRGIRGSLCACMCSEAPSGFNIAIGPLTPPPTKSSASVLRRSAADLPWDPSLAPSPTVADLRAVTAKEGDLVANGVVGDRVAAVQPTTLVFDPSQDFVEMYAWCRGCKDGRLEMQIPTTSADLQVMYPLLYNYVGDSRREGTATEQPVSLVASKPSSHVILKEMLPGLEENVHRFILQFQCKSEGESIVGIDFSFHGYRDVQIFVKKQCVAPASASLRDPSCSSGVLSDDGAVCCLASCGACGGDGCEDREGGLTGCCVQNIVSSALPCSVITAPCVIGYQQNRATKELRMALALPEEASAQTQRFNLLLAPLWFICVCLAFLKLLLWCLSVLALVVYVFTVGYGVYILEEPFPVAAAPSAYQLFNTILLIVGHVRHLYKTHGSSLFAGEGFHSYTPFEDGGGKPPGRKLSSAENPFRPPVRWRASEDHNSCIRLTSLKAKAAGETNPDHLPPESIRPLEFCDIEADTSNLRARSSSIDDTLWEGPQGDFQADTWADDTTAILNSQNEEEYSNLQGSQHYREFSGSAYDPF</sequence>
<dbReference type="EMBL" id="HG718801">
    <property type="protein sequence ID" value="CDJ56102.1"/>
    <property type="molecule type" value="Genomic_DNA"/>
</dbReference>
<evidence type="ECO:0008006" key="5">
    <source>
        <dbReference type="Google" id="ProtNLM"/>
    </source>
</evidence>
<feature type="region of interest" description="Disordered" evidence="1">
    <location>
        <begin position="74"/>
        <end position="96"/>
    </location>
</feature>
<dbReference type="OMA" id="ACCASKC"/>
<feature type="compositionally biased region" description="Polar residues" evidence="1">
    <location>
        <begin position="110"/>
        <end position="128"/>
    </location>
</feature>
<evidence type="ECO:0000256" key="1">
    <source>
        <dbReference type="SAM" id="MobiDB-lite"/>
    </source>
</evidence>
<reference evidence="3" key="1">
    <citation type="submission" date="2013-10" db="EMBL/GenBank/DDBJ databases">
        <title>Genomic analysis of the causative agents of coccidiosis in chickens.</title>
        <authorList>
            <person name="Reid A.J."/>
            <person name="Blake D."/>
            <person name="Billington K."/>
            <person name="Browne H."/>
            <person name="Dunn M."/>
            <person name="Hung S."/>
            <person name="Kawahara F."/>
            <person name="Miranda-Saavedra D."/>
            <person name="Mourier T."/>
            <person name="Nagra H."/>
            <person name="Otto T.D."/>
            <person name="Rawlings N."/>
            <person name="Sanchez A."/>
            <person name="Sanders M."/>
            <person name="Subramaniam C."/>
            <person name="Tay Y."/>
            <person name="Dear P."/>
            <person name="Doerig C."/>
            <person name="Gruber A."/>
            <person name="Parkinson J."/>
            <person name="Shirley M."/>
            <person name="Wan K.L."/>
            <person name="Berriman M."/>
            <person name="Tomley F."/>
            <person name="Pain A."/>
        </authorList>
    </citation>
    <scope>NUCLEOTIDE SEQUENCE [LARGE SCALE GENOMIC DNA]</scope>
    <source>
        <strain evidence="3">Weybridge</strain>
    </source>
</reference>
<keyword evidence="4" id="KW-1185">Reference proteome</keyword>
<protein>
    <recommendedName>
        <fullName evidence="5">Transmembrane protein</fullName>
    </recommendedName>
</protein>
<accession>U6LVY7</accession>
<feature type="compositionally biased region" description="Polar residues" evidence="1">
    <location>
        <begin position="81"/>
        <end position="91"/>
    </location>
</feature>
<gene>
    <name evidence="3" type="ORF">EMWEY_00014500</name>
</gene>
<dbReference type="OrthoDB" id="345759at2759"/>
<dbReference type="Proteomes" id="UP000030763">
    <property type="component" value="Unassembled WGS sequence"/>
</dbReference>